<protein>
    <submittedName>
        <fullName evidence="18">Penicillin-binding protein</fullName>
    </submittedName>
</protein>
<accession>A0A412G6T1</accession>
<feature type="compositionally biased region" description="Pro residues" evidence="14">
    <location>
        <begin position="960"/>
        <end position="982"/>
    </location>
</feature>
<feature type="region of interest" description="Disordered" evidence="14">
    <location>
        <begin position="1"/>
        <end position="21"/>
    </location>
</feature>
<dbReference type="EMBL" id="QRUP01000001">
    <property type="protein sequence ID" value="RGR77010.1"/>
    <property type="molecule type" value="Genomic_DNA"/>
</dbReference>
<dbReference type="GO" id="GO:0030288">
    <property type="term" value="C:outer membrane-bounded periplasmic space"/>
    <property type="evidence" value="ECO:0007669"/>
    <property type="project" value="TreeGrafter"/>
</dbReference>
<keyword evidence="11" id="KW-0961">Cell wall biogenesis/degradation</keyword>
<keyword evidence="7" id="KW-0378">Hydrolase</keyword>
<evidence type="ECO:0000256" key="13">
    <source>
        <dbReference type="ARBA" id="ARBA00049902"/>
    </source>
</evidence>
<keyword evidence="15" id="KW-1133">Transmembrane helix</keyword>
<evidence type="ECO:0000256" key="3">
    <source>
        <dbReference type="ARBA" id="ARBA00022645"/>
    </source>
</evidence>
<evidence type="ECO:0000256" key="11">
    <source>
        <dbReference type="ARBA" id="ARBA00023316"/>
    </source>
</evidence>
<comment type="caution">
    <text evidence="18">The sequence shown here is derived from an EMBL/GenBank/DDBJ whole genome shotgun (WGS) entry which is preliminary data.</text>
</comment>
<dbReference type="RefSeq" id="WP_117892816.1">
    <property type="nucleotide sequence ID" value="NZ_CABJCV010000001.1"/>
</dbReference>
<evidence type="ECO:0000256" key="2">
    <source>
        <dbReference type="ARBA" id="ARBA00007739"/>
    </source>
</evidence>
<dbReference type="GO" id="GO:0008360">
    <property type="term" value="P:regulation of cell shape"/>
    <property type="evidence" value="ECO:0007669"/>
    <property type="project" value="UniProtKB-KW"/>
</dbReference>
<dbReference type="AlphaFoldDB" id="A0A412G6T1"/>
<dbReference type="PANTHER" id="PTHR32282:SF29">
    <property type="entry name" value="PENICILLIN-BINDING PROTEIN 1A"/>
    <property type="match status" value="1"/>
</dbReference>
<keyword evidence="4" id="KW-0645">Protease</keyword>
<keyword evidence="15" id="KW-0812">Transmembrane</keyword>
<evidence type="ECO:0000256" key="4">
    <source>
        <dbReference type="ARBA" id="ARBA00022670"/>
    </source>
</evidence>
<evidence type="ECO:0000259" key="17">
    <source>
        <dbReference type="Pfam" id="PF00912"/>
    </source>
</evidence>
<dbReference type="PANTHER" id="PTHR32282">
    <property type="entry name" value="BINDING PROTEIN TRANSPEPTIDASE, PUTATIVE-RELATED"/>
    <property type="match status" value="1"/>
</dbReference>
<feature type="compositionally biased region" description="Basic residues" evidence="14">
    <location>
        <begin position="8"/>
        <end position="21"/>
    </location>
</feature>
<feature type="domain" description="Penicillin-binding protein transpeptidase" evidence="16">
    <location>
        <begin position="365"/>
        <end position="648"/>
    </location>
</feature>
<proteinExistence type="inferred from homology"/>
<dbReference type="GO" id="GO:0071555">
    <property type="term" value="P:cell wall organization"/>
    <property type="evidence" value="ECO:0007669"/>
    <property type="project" value="UniProtKB-KW"/>
</dbReference>
<evidence type="ECO:0000256" key="6">
    <source>
        <dbReference type="ARBA" id="ARBA00022679"/>
    </source>
</evidence>
<dbReference type="SUPFAM" id="SSF56601">
    <property type="entry name" value="beta-lactamase/transpeptidase-like"/>
    <property type="match status" value="1"/>
</dbReference>
<dbReference type="GO" id="GO:0008955">
    <property type="term" value="F:peptidoglycan glycosyltransferase activity"/>
    <property type="evidence" value="ECO:0007669"/>
    <property type="project" value="UniProtKB-EC"/>
</dbReference>
<dbReference type="Pfam" id="PF00912">
    <property type="entry name" value="Transgly"/>
    <property type="match status" value="1"/>
</dbReference>
<keyword evidence="8" id="KW-0133">Cell shape</keyword>
<keyword evidence="6" id="KW-0808">Transferase</keyword>
<keyword evidence="5" id="KW-0328">Glycosyltransferase</keyword>
<dbReference type="InterPro" id="IPR023346">
    <property type="entry name" value="Lysozyme-like_dom_sf"/>
</dbReference>
<comment type="catalytic activity">
    <reaction evidence="12">
        <text>Preferential cleavage: (Ac)2-L-Lys-D-Ala-|-D-Ala. Also transpeptidation of peptidyl-alanyl moieties that are N-acyl substituents of D-alanine.</text>
        <dbReference type="EC" id="3.4.16.4"/>
    </reaction>
</comment>
<keyword evidence="9" id="KW-0573">Peptidoglycan synthesis</keyword>
<name>A0A412G6T1_9FIRM</name>
<dbReference type="SUPFAM" id="SSF53955">
    <property type="entry name" value="Lysozyme-like"/>
    <property type="match status" value="1"/>
</dbReference>
<dbReference type="Gene3D" id="1.10.3810.10">
    <property type="entry name" value="Biosynthetic peptidoglycan transglycosylase-like"/>
    <property type="match status" value="1"/>
</dbReference>
<evidence type="ECO:0000256" key="1">
    <source>
        <dbReference type="ARBA" id="ARBA00007090"/>
    </source>
</evidence>
<organism evidence="18 19">
    <name type="scientific">Holdemania filiformis</name>
    <dbReference type="NCBI Taxonomy" id="61171"/>
    <lineage>
        <taxon>Bacteria</taxon>
        <taxon>Bacillati</taxon>
        <taxon>Bacillota</taxon>
        <taxon>Erysipelotrichia</taxon>
        <taxon>Erysipelotrichales</taxon>
        <taxon>Erysipelotrichaceae</taxon>
        <taxon>Holdemania</taxon>
    </lineage>
</organism>
<dbReference type="GO" id="GO:0008658">
    <property type="term" value="F:penicillin binding"/>
    <property type="evidence" value="ECO:0007669"/>
    <property type="project" value="InterPro"/>
</dbReference>
<dbReference type="Gene3D" id="3.40.710.10">
    <property type="entry name" value="DD-peptidase/beta-lactamase superfamily"/>
    <property type="match status" value="1"/>
</dbReference>
<feature type="transmembrane region" description="Helical" evidence="15">
    <location>
        <begin position="31"/>
        <end position="57"/>
    </location>
</feature>
<dbReference type="InterPro" id="IPR036950">
    <property type="entry name" value="PBP_transglycosylase"/>
</dbReference>
<reference evidence="18 19" key="1">
    <citation type="submission" date="2018-08" db="EMBL/GenBank/DDBJ databases">
        <title>A genome reference for cultivated species of the human gut microbiota.</title>
        <authorList>
            <person name="Zou Y."/>
            <person name="Xue W."/>
            <person name="Luo G."/>
        </authorList>
    </citation>
    <scope>NUCLEOTIDE SEQUENCE [LARGE SCALE GENOMIC DNA]</scope>
    <source>
        <strain evidence="18 19">AF24-29</strain>
    </source>
</reference>
<comment type="similarity">
    <text evidence="1">In the C-terminal section; belongs to the transpeptidase family.</text>
</comment>
<dbReference type="GO" id="GO:0006508">
    <property type="term" value="P:proteolysis"/>
    <property type="evidence" value="ECO:0007669"/>
    <property type="project" value="UniProtKB-KW"/>
</dbReference>
<dbReference type="GeneID" id="83014096"/>
<keyword evidence="15" id="KW-0472">Membrane</keyword>
<comment type="catalytic activity">
    <reaction evidence="13">
        <text>[GlcNAc-(1-&gt;4)-Mur2Ac(oyl-L-Ala-gamma-D-Glu-L-Lys-D-Ala-D-Ala)](n)-di-trans,octa-cis-undecaprenyl diphosphate + beta-D-GlcNAc-(1-&gt;4)-Mur2Ac(oyl-L-Ala-gamma-D-Glu-L-Lys-D-Ala-D-Ala)-di-trans,octa-cis-undecaprenyl diphosphate = [GlcNAc-(1-&gt;4)-Mur2Ac(oyl-L-Ala-gamma-D-Glu-L-Lys-D-Ala-D-Ala)](n+1)-di-trans,octa-cis-undecaprenyl diphosphate + di-trans,octa-cis-undecaprenyl diphosphate + H(+)</text>
        <dbReference type="Rhea" id="RHEA:23708"/>
        <dbReference type="Rhea" id="RHEA-COMP:9602"/>
        <dbReference type="Rhea" id="RHEA-COMP:9603"/>
        <dbReference type="ChEBI" id="CHEBI:15378"/>
        <dbReference type="ChEBI" id="CHEBI:58405"/>
        <dbReference type="ChEBI" id="CHEBI:60033"/>
        <dbReference type="ChEBI" id="CHEBI:78435"/>
        <dbReference type="EC" id="2.4.99.28"/>
    </reaction>
</comment>
<evidence type="ECO:0000256" key="14">
    <source>
        <dbReference type="SAM" id="MobiDB-lite"/>
    </source>
</evidence>
<keyword evidence="10" id="KW-0511">Multifunctional enzyme</keyword>
<evidence type="ECO:0000256" key="7">
    <source>
        <dbReference type="ARBA" id="ARBA00022801"/>
    </source>
</evidence>
<evidence type="ECO:0000313" key="19">
    <source>
        <dbReference type="Proteomes" id="UP000284178"/>
    </source>
</evidence>
<sequence>MNTTQKQPPKKKPAAKKKTVKRRKINAKNMATIIVSVIVVLGLIGGSAGMVMIGSMIKDAPKIDINNFESKESTQILDKDGNLIQDIGQQIRTNVSYEDMPTSLVDAFVAVEDSRYFEHNGFDLPRFAKAFLTNLKTLSFSQGGSTFTMQLVKNTYFTNDETGEMAARSKLAGVKRKVQEIFLAMQLEKQTNKKRIFELYLNKLNFGGSGNIRGVQKAAEYYFGKDVSELNLSESALLAGIINRPNAYNPFKNLDYATDRRNTVLNLMQRHGYITKQEAELAKSIKIEDQLVDSSVNKGSTDGGTPYQSYVDAVIAEAKELTGMDPTVVPMKIYTSMDPEVQTQIDDIQAGKTNVEFPDDLMEIAIVSMNNQTGEIVGIGGGRNYAGGGSLLLNHATDQYKQPGSAVKPFLSYALAFENLGWSTSHTVTDAPFNYAGTTKVVKNFNGRYYGDIPLEYAVGNSLNTPALKTLQEVIDAIGSKKVVQYLQNLGFSRVTQDEFNVGYAIGGSTYEASTVEMAGAHATMINGGSYIKPHTITKIEFKDGTSPVVPDYSGTQVISAESAYLASHLMYQAVYGPYSNYMQILKRGYPIYGKTGTTDWGSDGLKFGIPQGAAKDKWMIASSSKYTNAVWVGYEKGIKDKKTYFDSQKSKLNIPGNISKLMLDVLHKDEENPPAITQPDGVTSITHIKGLYPYTAVLEGMDGSFVTTGMIKKEFNKLADPLQASVQDIGTFDASLSTDGNLHLTWGDYPDASKLTVAPNTKNLGIEVGGKWYDAPDCAVAFDWTWVYGPIRYKAQVSIQDFSFDVTSEQSSIDQHIDVKPGDKVNVCGYYAYENMNYRSNEICKEIQVEDKEIQLTIPSDKATKAEIESWASANGVTVSFTEVADEAKKGTNEIISNGAKVNGTTMTFMQSTIGQARFAVTLYVGLACGDNASVVNGACACNQGYEGDPIKGCTAKPAPTPDPTPSTDPSPDTSPSPDPTPSEDTQDQNDENKD</sequence>
<comment type="similarity">
    <text evidence="2">In the N-terminal section; belongs to the glycosyltransferase 51 family.</text>
</comment>
<feature type="domain" description="Glycosyl transferase family 51" evidence="17">
    <location>
        <begin position="81"/>
        <end position="269"/>
    </location>
</feature>
<keyword evidence="3" id="KW-0121">Carboxypeptidase</keyword>
<feature type="region of interest" description="Disordered" evidence="14">
    <location>
        <begin position="952"/>
        <end position="996"/>
    </location>
</feature>
<feature type="compositionally biased region" description="Acidic residues" evidence="14">
    <location>
        <begin position="986"/>
        <end position="996"/>
    </location>
</feature>
<evidence type="ECO:0000256" key="5">
    <source>
        <dbReference type="ARBA" id="ARBA00022676"/>
    </source>
</evidence>
<dbReference type="Proteomes" id="UP000284178">
    <property type="component" value="Unassembled WGS sequence"/>
</dbReference>
<evidence type="ECO:0000256" key="10">
    <source>
        <dbReference type="ARBA" id="ARBA00023268"/>
    </source>
</evidence>
<dbReference type="InterPro" id="IPR001460">
    <property type="entry name" value="PCN-bd_Tpept"/>
</dbReference>
<evidence type="ECO:0000256" key="12">
    <source>
        <dbReference type="ARBA" id="ARBA00034000"/>
    </source>
</evidence>
<keyword evidence="19" id="KW-1185">Reference proteome</keyword>
<evidence type="ECO:0000313" key="18">
    <source>
        <dbReference type="EMBL" id="RGR77010.1"/>
    </source>
</evidence>
<dbReference type="InterPro" id="IPR012338">
    <property type="entry name" value="Beta-lactam/transpept-like"/>
</dbReference>
<dbReference type="InterPro" id="IPR050396">
    <property type="entry name" value="Glycosyltr_51/Transpeptidase"/>
</dbReference>
<gene>
    <name evidence="18" type="ORF">DWY25_01575</name>
</gene>
<dbReference type="FunFam" id="1.10.3810.10:FF:000001">
    <property type="entry name" value="Penicillin-binding protein 1A"/>
    <property type="match status" value="1"/>
</dbReference>
<dbReference type="GO" id="GO:0009002">
    <property type="term" value="F:serine-type D-Ala-D-Ala carboxypeptidase activity"/>
    <property type="evidence" value="ECO:0007669"/>
    <property type="project" value="UniProtKB-EC"/>
</dbReference>
<dbReference type="InterPro" id="IPR001264">
    <property type="entry name" value="Glyco_trans_51"/>
</dbReference>
<evidence type="ECO:0000256" key="15">
    <source>
        <dbReference type="SAM" id="Phobius"/>
    </source>
</evidence>
<evidence type="ECO:0000259" key="16">
    <source>
        <dbReference type="Pfam" id="PF00905"/>
    </source>
</evidence>
<evidence type="ECO:0000256" key="9">
    <source>
        <dbReference type="ARBA" id="ARBA00022984"/>
    </source>
</evidence>
<dbReference type="GO" id="GO:0009252">
    <property type="term" value="P:peptidoglycan biosynthetic process"/>
    <property type="evidence" value="ECO:0007669"/>
    <property type="project" value="UniProtKB-KW"/>
</dbReference>
<dbReference type="Pfam" id="PF00905">
    <property type="entry name" value="Transpeptidase"/>
    <property type="match status" value="1"/>
</dbReference>
<evidence type="ECO:0000256" key="8">
    <source>
        <dbReference type="ARBA" id="ARBA00022960"/>
    </source>
</evidence>